<feature type="chain" id="PRO_5032912039" evidence="1">
    <location>
        <begin position="21"/>
        <end position="134"/>
    </location>
</feature>
<reference evidence="2" key="1">
    <citation type="submission" date="2019-11" db="EMBL/GenBank/DDBJ databases">
        <authorList>
            <person name="Liu Y."/>
            <person name="Hou J."/>
            <person name="Li T.-Q."/>
            <person name="Guan C.-H."/>
            <person name="Wu X."/>
            <person name="Wu H.-Z."/>
            <person name="Ling F."/>
            <person name="Zhang R."/>
            <person name="Shi X.-G."/>
            <person name="Ren J.-P."/>
            <person name="Chen E.-F."/>
            <person name="Sun J.-M."/>
        </authorList>
    </citation>
    <scope>NUCLEOTIDE SEQUENCE</scope>
    <source>
        <strain evidence="2">Adult_tree_wgs_1</strain>
        <tissue evidence="2">Leaves</tissue>
    </source>
</reference>
<evidence type="ECO:0000313" key="3">
    <source>
        <dbReference type="Proteomes" id="UP000626092"/>
    </source>
</evidence>
<keyword evidence="1" id="KW-0732">Signal</keyword>
<proteinExistence type="predicted"/>
<dbReference type="Proteomes" id="UP000626092">
    <property type="component" value="Unassembled WGS sequence"/>
</dbReference>
<feature type="signal peptide" evidence="1">
    <location>
        <begin position="1"/>
        <end position="20"/>
    </location>
</feature>
<gene>
    <name evidence="2" type="ORF">RHSIM_Rhsim13G0151300</name>
</gene>
<name>A0A834FXN5_RHOSS</name>
<comment type="caution">
    <text evidence="2">The sequence shown here is derived from an EMBL/GenBank/DDBJ whole genome shotgun (WGS) entry which is preliminary data.</text>
</comment>
<keyword evidence="3" id="KW-1185">Reference proteome</keyword>
<protein>
    <submittedName>
        <fullName evidence="2">Uncharacterized protein</fullName>
    </submittedName>
</protein>
<evidence type="ECO:0000256" key="1">
    <source>
        <dbReference type="SAM" id="SignalP"/>
    </source>
</evidence>
<evidence type="ECO:0000313" key="2">
    <source>
        <dbReference type="EMBL" id="KAF7119370.1"/>
    </source>
</evidence>
<dbReference type="AlphaFoldDB" id="A0A834FXN5"/>
<dbReference type="EMBL" id="WJXA01000013">
    <property type="protein sequence ID" value="KAF7119370.1"/>
    <property type="molecule type" value="Genomic_DNA"/>
</dbReference>
<accession>A0A834FXN5</accession>
<organism evidence="2 3">
    <name type="scientific">Rhododendron simsii</name>
    <name type="common">Sims's rhododendron</name>
    <dbReference type="NCBI Taxonomy" id="118357"/>
    <lineage>
        <taxon>Eukaryota</taxon>
        <taxon>Viridiplantae</taxon>
        <taxon>Streptophyta</taxon>
        <taxon>Embryophyta</taxon>
        <taxon>Tracheophyta</taxon>
        <taxon>Spermatophyta</taxon>
        <taxon>Magnoliopsida</taxon>
        <taxon>eudicotyledons</taxon>
        <taxon>Gunneridae</taxon>
        <taxon>Pentapetalae</taxon>
        <taxon>asterids</taxon>
        <taxon>Ericales</taxon>
        <taxon>Ericaceae</taxon>
        <taxon>Ericoideae</taxon>
        <taxon>Rhodoreae</taxon>
        <taxon>Rhododendron</taxon>
    </lineage>
</organism>
<sequence length="134" mass="14961">MISTPFQLKVWSLLWRIQWAFSLFSKRLKIDKGVKSQGDETLSHIAPMVTDPMKPINEGVNGKNRSQPIGEDLDLIDSSGTSVPSYEVSGYVADTPDQEQFRIAKELQKTIIAGTKLGIKHDDDAALIMKNMIE</sequence>